<reference evidence="2 3" key="1">
    <citation type="submission" date="2013-08" db="EMBL/GenBank/DDBJ databases">
        <authorList>
            <person name="Weinstock G."/>
            <person name="Sodergren E."/>
            <person name="Wylie T."/>
            <person name="Fulton L."/>
            <person name="Fulton R."/>
            <person name="Fronick C."/>
            <person name="O'Laughlin M."/>
            <person name="Godfrey J."/>
            <person name="Miner T."/>
            <person name="Herter B."/>
            <person name="Appelbaum E."/>
            <person name="Cordes M."/>
            <person name="Lek S."/>
            <person name="Wollam A."/>
            <person name="Pepin K.H."/>
            <person name="Palsikar V.B."/>
            <person name="Mitreva M."/>
            <person name="Wilson R.K."/>
        </authorList>
    </citation>
    <scope>NUCLEOTIDE SEQUENCE [LARGE SCALE GENOMIC DNA]</scope>
    <source>
        <strain evidence="2 3">F0041</strain>
    </source>
</reference>
<dbReference type="HOGENOM" id="CLU_3265945_0_0_10"/>
<dbReference type="AlphaFoldDB" id="U2DJC7"/>
<protein>
    <submittedName>
        <fullName evidence="2">Uncharacterized protein</fullName>
    </submittedName>
</protein>
<name>U2DJC7_9BACE</name>
<dbReference type="PATRIC" id="fig|1321819.3.peg.2771"/>
<gene>
    <name evidence="2" type="ORF">HMPREF1981_03001</name>
</gene>
<keyword evidence="1" id="KW-0472">Membrane</keyword>
<keyword evidence="1" id="KW-1133">Transmembrane helix</keyword>
<keyword evidence="1" id="KW-0812">Transmembrane</keyword>
<sequence length="41" mass="4888">MQQLTVFIVKVIRLPFVFHSSFVCVLFVCRRQTNKTQTKDE</sequence>
<evidence type="ECO:0000256" key="1">
    <source>
        <dbReference type="SAM" id="Phobius"/>
    </source>
</evidence>
<evidence type="ECO:0000313" key="3">
    <source>
        <dbReference type="Proteomes" id="UP000016496"/>
    </source>
</evidence>
<accession>U2DJC7</accession>
<dbReference type="EMBL" id="AWSV01000155">
    <property type="protein sequence ID" value="ERI81612.1"/>
    <property type="molecule type" value="Genomic_DNA"/>
</dbReference>
<comment type="caution">
    <text evidence="2">The sequence shown here is derived from an EMBL/GenBank/DDBJ whole genome shotgun (WGS) entry which is preliminary data.</text>
</comment>
<proteinExistence type="predicted"/>
<evidence type="ECO:0000313" key="2">
    <source>
        <dbReference type="EMBL" id="ERI81612.1"/>
    </source>
</evidence>
<dbReference type="Proteomes" id="UP000016496">
    <property type="component" value="Unassembled WGS sequence"/>
</dbReference>
<feature type="transmembrane region" description="Helical" evidence="1">
    <location>
        <begin position="6"/>
        <end position="29"/>
    </location>
</feature>
<organism evidence="2 3">
    <name type="scientific">Bacteroides pyogenes F0041</name>
    <dbReference type="NCBI Taxonomy" id="1321819"/>
    <lineage>
        <taxon>Bacteria</taxon>
        <taxon>Pseudomonadati</taxon>
        <taxon>Bacteroidota</taxon>
        <taxon>Bacteroidia</taxon>
        <taxon>Bacteroidales</taxon>
        <taxon>Bacteroidaceae</taxon>
        <taxon>Bacteroides</taxon>
    </lineage>
</organism>